<reference evidence="1" key="1">
    <citation type="submission" date="2021-07" db="EMBL/GenBank/DDBJ databases">
        <title>Genomic diversity and antimicrobial resistance of Prevotella spp. isolated from chronic lung disease airways.</title>
        <authorList>
            <person name="Webb K.A."/>
            <person name="Olagoke O.S."/>
            <person name="Baird T."/>
            <person name="Neill J."/>
            <person name="Pham A."/>
            <person name="Wells T.J."/>
            <person name="Ramsay K.A."/>
            <person name="Bell S.C."/>
            <person name="Sarovich D.S."/>
            <person name="Price E.P."/>
        </authorList>
    </citation>
    <scope>NUCLEOTIDE SEQUENCE</scope>
    <source>
        <strain evidence="1">SCHI0047.S.3</strain>
    </source>
</reference>
<dbReference type="RefSeq" id="WP_219425466.1">
    <property type="nucleotide sequence ID" value="NZ_JAHXQY010000005.1"/>
</dbReference>
<evidence type="ECO:0008006" key="3">
    <source>
        <dbReference type="Google" id="ProtNLM"/>
    </source>
</evidence>
<evidence type="ECO:0000313" key="1">
    <source>
        <dbReference type="EMBL" id="MBW4865242.1"/>
    </source>
</evidence>
<sequence length="775" mass="90456">MQAEQQAIYQLLSQIIDEQYLPYAVKSIEHLLQTKGITKFDTRLDEIKSSYQLMKDYMLRGYQDPMRPQLYDTMLHQLYALVFDLRLHLAITKGGYHGYAELSARQIELSGEEVLQQFARYVQDLAMLSLEPQTTRKAKAHELRRQHQRYLSSVFDAIVVSPFWNEAVYEAMLKLLCSPMIDSFDAQTLVSAVTLSGINLFDPLRFKLLLEVWRTTDNDEELRQRAFVGWTLVASSKPFEFFPASVALLKTTIEDADATALRSDLYALQCQIFYCSNARRDNEKMQKDIIPTLMKGQQMRFNRFGVEEKEDDSLEDILHPDKAEQEMERAEESMQRMMEMQKQGADIYFGGFSQMKRFPFFSSVSNWFLPFSKQNPDIEEALDKLGDTKLVDTMLGAGPFCSSDKYSFGFALKMVYDQLPANVREMMNGSDNMFVRSSSVDANQLDFKRLQYLQDLYRFFELNTYRSEFRNPFWTGQDTTLSTQFFMHSAISLRVFYKEIVALMNFALKRKEWELLNRLIRRYQPSEADVQHLLHADGERLQRYYRLCYAWYSHEHDDFQAYKASRSMVVVAILRHEEGQGAVSQLSFDKASQQPLLPENMLDMSLVDDKTLRCYAASALRSGHDDEALRAYQLLYVRGCDKQLLWYQSLALMHMKRYDEALQLLYPLDLETENLSVKRTIAWILLLKCNPQQAERYYDDLIGTDGMIDEDYLNAGYSKWFQNKNNEAVILFKSWLGRCSRGNIAQAFMQDHELLADNGITYIDRMLMEDLVETS</sequence>
<dbReference type="EMBL" id="JAHXRF010000005">
    <property type="protein sequence ID" value="MBW4865242.1"/>
    <property type="molecule type" value="Genomic_DNA"/>
</dbReference>
<evidence type="ECO:0000313" key="2">
    <source>
        <dbReference type="Proteomes" id="UP001196873"/>
    </source>
</evidence>
<proteinExistence type="predicted"/>
<organism evidence="1 2">
    <name type="scientific">Segatella salivae</name>
    <dbReference type="NCBI Taxonomy" id="228604"/>
    <lineage>
        <taxon>Bacteria</taxon>
        <taxon>Pseudomonadati</taxon>
        <taxon>Bacteroidota</taxon>
        <taxon>Bacteroidia</taxon>
        <taxon>Bacteroidales</taxon>
        <taxon>Prevotellaceae</taxon>
        <taxon>Segatella</taxon>
    </lineage>
</organism>
<dbReference type="AlphaFoldDB" id="A0AAW4NP67"/>
<name>A0AAW4NP67_9BACT</name>
<comment type="caution">
    <text evidence="1">The sequence shown here is derived from an EMBL/GenBank/DDBJ whole genome shotgun (WGS) entry which is preliminary data.</text>
</comment>
<gene>
    <name evidence="1" type="ORF">KZY68_04240</name>
</gene>
<accession>A0AAW4NP67</accession>
<dbReference type="Proteomes" id="UP001196873">
    <property type="component" value="Unassembled WGS sequence"/>
</dbReference>
<protein>
    <recommendedName>
        <fullName evidence="3">Tetratricopeptide repeat protein</fullName>
    </recommendedName>
</protein>